<feature type="transmembrane region" description="Helical" evidence="9">
    <location>
        <begin position="334"/>
        <end position="359"/>
    </location>
</feature>
<gene>
    <name evidence="11" type="ORF">H312_01049</name>
</gene>
<sequence length="367" mass="42071">MLISDNLSVYFNLLKTILGAALIKYPYLFGVVGIVPVTLISFVSIAFAFFGLILYTKLNEVNNYEINLSSLSKNSVFVNLIVGVKSFFVYILYLRILNDLFMYFFPSRNNILLISVMMFFILPFMFQKSVQKLKFVSLLGILSIIVMILSTVLRYIKSSKQSLPEYYSGKSNILKNIGLFVFGYTCHQNIFTVQSSLNDRRYFNLILILTLLSAMSVYFTFGILNYKLFGNLTKENILNVLPDDKLGQLVRIFYGISLLFTVSLQVVPCKYHLAKVVNINQNILATGIFIISFLMLVFKIKIDLLINLVGGIFSSFINFIFPGWFYLISKSKNYVYSVISVITFIFGLFNVIYTTIFYIKGLSHQNR</sequence>
<feature type="transmembrane region" description="Helical" evidence="9">
    <location>
        <begin position="305"/>
        <end position="328"/>
    </location>
</feature>
<dbReference type="VEuPathDB" id="MicrosporidiaDB:H312_01049"/>
<proteinExistence type="inferred from homology"/>
<feature type="transmembrane region" description="Helical" evidence="9">
    <location>
        <begin position="249"/>
        <end position="267"/>
    </location>
</feature>
<comment type="similarity">
    <text evidence="2">Belongs to the amino acid/polyamine transporter 2 family.</text>
</comment>
<name>A0A059F2Z3_9MICR</name>
<dbReference type="OrthoDB" id="438545at2759"/>
<reference evidence="11 12" key="2">
    <citation type="submission" date="2014-03" db="EMBL/GenBank/DDBJ databases">
        <title>The Genome Sequence of Anncaliia algerae insect isolate PRA339.</title>
        <authorList>
            <consortium name="The Broad Institute Genome Sequencing Platform"/>
            <consortium name="The Broad Institute Genome Sequencing Center for Infectious Disease"/>
            <person name="Cuomo C."/>
            <person name="Becnel J."/>
            <person name="Sanscrainte N."/>
            <person name="Walker B."/>
            <person name="Young S.K."/>
            <person name="Zeng Q."/>
            <person name="Gargeya S."/>
            <person name="Fitzgerald M."/>
            <person name="Haas B."/>
            <person name="Abouelleil A."/>
            <person name="Alvarado L."/>
            <person name="Arachchi H.M."/>
            <person name="Berlin A.M."/>
            <person name="Chapman S.B."/>
            <person name="Dewar J."/>
            <person name="Goldberg J."/>
            <person name="Griggs A."/>
            <person name="Gujja S."/>
            <person name="Hansen M."/>
            <person name="Howarth C."/>
            <person name="Imamovic A."/>
            <person name="Larimer J."/>
            <person name="McCowan C."/>
            <person name="Murphy C."/>
            <person name="Neiman D."/>
            <person name="Pearson M."/>
            <person name="Priest M."/>
            <person name="Roberts A."/>
            <person name="Saif S."/>
            <person name="Shea T."/>
            <person name="Sisk P."/>
            <person name="Sykes S."/>
            <person name="Wortman J."/>
            <person name="Nusbaum C."/>
            <person name="Birren B."/>
        </authorList>
    </citation>
    <scope>NUCLEOTIDE SEQUENCE [LARGE SCALE GENOMIC DNA]</scope>
    <source>
        <strain evidence="11 12">PRA339</strain>
    </source>
</reference>
<keyword evidence="6" id="KW-0029">Amino-acid transport</keyword>
<keyword evidence="5 9" id="KW-0812">Transmembrane</keyword>
<evidence type="ECO:0000313" key="12">
    <source>
        <dbReference type="Proteomes" id="UP000030655"/>
    </source>
</evidence>
<dbReference type="GO" id="GO:0005774">
    <property type="term" value="C:vacuolar membrane"/>
    <property type="evidence" value="ECO:0007669"/>
    <property type="project" value="UniProtKB-SubCell"/>
</dbReference>
<evidence type="ECO:0000256" key="3">
    <source>
        <dbReference type="ARBA" id="ARBA00022448"/>
    </source>
</evidence>
<evidence type="ECO:0000256" key="4">
    <source>
        <dbReference type="ARBA" id="ARBA00022554"/>
    </source>
</evidence>
<protein>
    <recommendedName>
        <fullName evidence="10">Amino acid transporter transmembrane domain-containing protein</fullName>
    </recommendedName>
</protein>
<keyword evidence="7 9" id="KW-1133">Transmembrane helix</keyword>
<dbReference type="GO" id="GO:0015194">
    <property type="term" value="F:L-serine transmembrane transporter activity"/>
    <property type="evidence" value="ECO:0007669"/>
    <property type="project" value="TreeGrafter"/>
</dbReference>
<dbReference type="HOGENOM" id="CLU_034419_2_0_1"/>
<evidence type="ECO:0000256" key="8">
    <source>
        <dbReference type="ARBA" id="ARBA00023136"/>
    </source>
</evidence>
<dbReference type="Proteomes" id="UP000030655">
    <property type="component" value="Unassembled WGS sequence"/>
</dbReference>
<dbReference type="Pfam" id="PF01490">
    <property type="entry name" value="Aa_trans"/>
    <property type="match status" value="1"/>
</dbReference>
<evidence type="ECO:0000256" key="7">
    <source>
        <dbReference type="ARBA" id="ARBA00022989"/>
    </source>
</evidence>
<dbReference type="GO" id="GO:0015189">
    <property type="term" value="F:L-lysine transmembrane transporter activity"/>
    <property type="evidence" value="ECO:0007669"/>
    <property type="project" value="TreeGrafter"/>
</dbReference>
<comment type="subcellular location">
    <subcellularLocation>
        <location evidence="1">Vacuole membrane</location>
        <topology evidence="1">Multi-pass membrane protein</topology>
    </subcellularLocation>
</comment>
<evidence type="ECO:0000256" key="1">
    <source>
        <dbReference type="ARBA" id="ARBA00004128"/>
    </source>
</evidence>
<keyword evidence="8 9" id="KW-0472">Membrane</keyword>
<evidence type="ECO:0000256" key="2">
    <source>
        <dbReference type="ARBA" id="ARBA00008066"/>
    </source>
</evidence>
<feature type="transmembrane region" description="Helical" evidence="9">
    <location>
        <begin position="76"/>
        <end position="97"/>
    </location>
</feature>
<keyword evidence="4" id="KW-0926">Vacuole</keyword>
<keyword evidence="12" id="KW-1185">Reference proteome</keyword>
<reference evidence="12" key="1">
    <citation type="submission" date="2013-02" db="EMBL/GenBank/DDBJ databases">
        <authorList>
            <consortium name="The Broad Institute Genome Sequencing Platform"/>
            <person name="Cuomo C."/>
            <person name="Becnel J."/>
            <person name="Sanscrainte N."/>
            <person name="Walker B."/>
            <person name="Young S.K."/>
            <person name="Zeng Q."/>
            <person name="Gargeya S."/>
            <person name="Fitzgerald M."/>
            <person name="Haas B."/>
            <person name="Abouelleil A."/>
            <person name="Alvarado L."/>
            <person name="Arachchi H.M."/>
            <person name="Berlin A.M."/>
            <person name="Chapman S.B."/>
            <person name="Dewar J."/>
            <person name="Goldberg J."/>
            <person name="Griggs A."/>
            <person name="Gujja S."/>
            <person name="Hansen M."/>
            <person name="Howarth C."/>
            <person name="Imamovic A."/>
            <person name="Larimer J."/>
            <person name="McCowan C."/>
            <person name="Murphy C."/>
            <person name="Neiman D."/>
            <person name="Pearson M."/>
            <person name="Priest M."/>
            <person name="Roberts A."/>
            <person name="Saif S."/>
            <person name="Shea T."/>
            <person name="Sisk P."/>
            <person name="Sykes S."/>
            <person name="Wortman J."/>
            <person name="Nusbaum C."/>
            <person name="Birren B."/>
        </authorList>
    </citation>
    <scope>NUCLEOTIDE SEQUENCE [LARGE SCALE GENOMIC DNA]</scope>
    <source>
        <strain evidence="12">PRA339</strain>
    </source>
</reference>
<evidence type="ECO:0000313" key="11">
    <source>
        <dbReference type="EMBL" id="KCZ81472.1"/>
    </source>
</evidence>
<feature type="transmembrane region" description="Helical" evidence="9">
    <location>
        <begin position="202"/>
        <end position="228"/>
    </location>
</feature>
<keyword evidence="3" id="KW-0813">Transport</keyword>
<dbReference type="GO" id="GO:0061459">
    <property type="term" value="F:L-arginine transmembrane transporter activity"/>
    <property type="evidence" value="ECO:0007669"/>
    <property type="project" value="TreeGrafter"/>
</dbReference>
<dbReference type="GO" id="GO:0005302">
    <property type="term" value="F:L-tyrosine transmembrane transporter activity"/>
    <property type="evidence" value="ECO:0007669"/>
    <property type="project" value="TreeGrafter"/>
</dbReference>
<evidence type="ECO:0000256" key="5">
    <source>
        <dbReference type="ARBA" id="ARBA00022692"/>
    </source>
</evidence>
<evidence type="ECO:0000256" key="6">
    <source>
        <dbReference type="ARBA" id="ARBA00022970"/>
    </source>
</evidence>
<feature type="transmembrane region" description="Helical" evidence="9">
    <location>
        <begin position="7"/>
        <end position="27"/>
    </location>
</feature>
<feature type="transmembrane region" description="Helical" evidence="9">
    <location>
        <begin position="33"/>
        <end position="55"/>
    </location>
</feature>
<organism evidence="11 12">
    <name type="scientific">Anncaliia algerae PRA339</name>
    <dbReference type="NCBI Taxonomy" id="1288291"/>
    <lineage>
        <taxon>Eukaryota</taxon>
        <taxon>Fungi</taxon>
        <taxon>Fungi incertae sedis</taxon>
        <taxon>Microsporidia</taxon>
        <taxon>Tubulinosematoidea</taxon>
        <taxon>Tubulinosematidae</taxon>
        <taxon>Anncaliia</taxon>
    </lineage>
</organism>
<dbReference type="InterPro" id="IPR013057">
    <property type="entry name" value="AA_transpt_TM"/>
</dbReference>
<feature type="transmembrane region" description="Helical" evidence="9">
    <location>
        <begin position="138"/>
        <end position="156"/>
    </location>
</feature>
<accession>A0A059F2Z3</accession>
<feature type="domain" description="Amino acid transporter transmembrane" evidence="10">
    <location>
        <begin position="7"/>
        <end position="359"/>
    </location>
</feature>
<dbReference type="PANTHER" id="PTHR22950">
    <property type="entry name" value="AMINO ACID TRANSPORTER"/>
    <property type="match status" value="1"/>
</dbReference>
<feature type="transmembrane region" description="Helical" evidence="9">
    <location>
        <begin position="279"/>
        <end position="298"/>
    </location>
</feature>
<dbReference type="GO" id="GO:0005290">
    <property type="term" value="F:L-histidine transmembrane transporter activity"/>
    <property type="evidence" value="ECO:0007669"/>
    <property type="project" value="TreeGrafter"/>
</dbReference>
<dbReference type="GO" id="GO:0005313">
    <property type="term" value="F:L-glutamate transmembrane transporter activity"/>
    <property type="evidence" value="ECO:0007669"/>
    <property type="project" value="TreeGrafter"/>
</dbReference>
<dbReference type="STRING" id="1288291.A0A059F2Z3"/>
<dbReference type="EMBL" id="KK365141">
    <property type="protein sequence ID" value="KCZ81472.1"/>
    <property type="molecule type" value="Genomic_DNA"/>
</dbReference>
<dbReference type="PANTHER" id="PTHR22950:SF678">
    <property type="entry name" value="VACUOLAR AMINO ACID TRANSPORTER 5-RELATED"/>
    <property type="match status" value="1"/>
</dbReference>
<evidence type="ECO:0000259" key="10">
    <source>
        <dbReference type="Pfam" id="PF01490"/>
    </source>
</evidence>
<dbReference type="AlphaFoldDB" id="A0A059F2Z3"/>
<feature type="transmembrane region" description="Helical" evidence="9">
    <location>
        <begin position="109"/>
        <end position="126"/>
    </location>
</feature>
<evidence type="ECO:0000256" key="9">
    <source>
        <dbReference type="SAM" id="Phobius"/>
    </source>
</evidence>